<evidence type="ECO:0000313" key="2">
    <source>
        <dbReference type="Proteomes" id="UP001470230"/>
    </source>
</evidence>
<protein>
    <recommendedName>
        <fullName evidence="3">Tubby C-terminal domain-containing protein</fullName>
    </recommendedName>
</protein>
<reference evidence="1 2" key="1">
    <citation type="submission" date="2024-04" db="EMBL/GenBank/DDBJ databases">
        <title>Tritrichomonas musculus Genome.</title>
        <authorList>
            <person name="Alves-Ferreira E."/>
            <person name="Grigg M."/>
            <person name="Lorenzi H."/>
            <person name="Galac M."/>
        </authorList>
    </citation>
    <scope>NUCLEOTIDE SEQUENCE [LARGE SCALE GENOMIC DNA]</scope>
    <source>
        <strain evidence="1 2">EAF2021</strain>
    </source>
</reference>
<name>A0ABR2GY98_9EUKA</name>
<comment type="caution">
    <text evidence="1">The sequence shown here is derived from an EMBL/GenBank/DDBJ whole genome shotgun (WGS) entry which is preliminary data.</text>
</comment>
<evidence type="ECO:0000313" key="1">
    <source>
        <dbReference type="EMBL" id="KAK8838636.1"/>
    </source>
</evidence>
<organism evidence="1 2">
    <name type="scientific">Tritrichomonas musculus</name>
    <dbReference type="NCBI Taxonomy" id="1915356"/>
    <lineage>
        <taxon>Eukaryota</taxon>
        <taxon>Metamonada</taxon>
        <taxon>Parabasalia</taxon>
        <taxon>Tritrichomonadida</taxon>
        <taxon>Tritrichomonadidae</taxon>
        <taxon>Tritrichomonas</taxon>
    </lineage>
</organism>
<dbReference type="Proteomes" id="UP001470230">
    <property type="component" value="Unassembled WGS sequence"/>
</dbReference>
<dbReference type="EMBL" id="JAPFFF010000054">
    <property type="protein sequence ID" value="KAK8838636.1"/>
    <property type="molecule type" value="Genomic_DNA"/>
</dbReference>
<proteinExistence type="predicted"/>
<gene>
    <name evidence="1" type="ORF">M9Y10_032672</name>
</gene>
<accession>A0ABR2GY98</accession>
<keyword evidence="2" id="KW-1185">Reference proteome</keyword>
<sequence>MLEMENHELLDVKHDKVNYHNIKEESDSVDDDEDCKDNNNNNKLKKTAQSACYKIIPKLHLMSDPIFYFMKGDKVIYTAIGKENVFYICEGKGEDNKEGDFKNIAKLTRNKDNYNIVNTVDQEIKIQYALYYPTYDYSIKISFDHQGKKLSWKPKTPKSPTSFNGEYNHTPIKSEKNMILQNHSLDPTFILRAMSKETYEAECHQSVNPIVVFSIALSQIIGPLAYQSTFSFI</sequence>
<evidence type="ECO:0008006" key="3">
    <source>
        <dbReference type="Google" id="ProtNLM"/>
    </source>
</evidence>